<dbReference type="Pfam" id="PF13920">
    <property type="entry name" value="zf-C3HC4_3"/>
    <property type="match status" value="1"/>
</dbReference>
<dbReference type="PANTHER" id="PTHR14140">
    <property type="entry name" value="E3 UBIQUITIN-PROTEIN LIGASE UHRF-RELATED"/>
    <property type="match status" value="1"/>
</dbReference>
<evidence type="ECO:0000313" key="3">
    <source>
        <dbReference type="EMBL" id="KAB1216417.1"/>
    </source>
</evidence>
<reference evidence="3 4" key="1">
    <citation type="journal article" date="2019" name="Plant Biotechnol. J.">
        <title>The red bayberry genome and genetic basis of sex determination.</title>
        <authorList>
            <person name="Jia H.M."/>
            <person name="Jia H.J."/>
            <person name="Cai Q.L."/>
            <person name="Wang Y."/>
            <person name="Zhao H.B."/>
            <person name="Yang W.F."/>
            <person name="Wang G.Y."/>
            <person name="Li Y.H."/>
            <person name="Zhan D.L."/>
            <person name="Shen Y.T."/>
            <person name="Niu Q.F."/>
            <person name="Chang L."/>
            <person name="Qiu J."/>
            <person name="Zhao L."/>
            <person name="Xie H.B."/>
            <person name="Fu W.Y."/>
            <person name="Jin J."/>
            <person name="Li X.W."/>
            <person name="Jiao Y."/>
            <person name="Zhou C.C."/>
            <person name="Tu T."/>
            <person name="Chai C.Y."/>
            <person name="Gao J.L."/>
            <person name="Fan L.J."/>
            <person name="van de Weg E."/>
            <person name="Wang J.Y."/>
            <person name="Gao Z.S."/>
        </authorList>
    </citation>
    <scope>NUCLEOTIDE SEQUENCE [LARGE SCALE GENOMIC DNA]</scope>
    <source>
        <tissue evidence="3">Leaves</tissue>
    </source>
</reference>
<organism evidence="3 4">
    <name type="scientific">Morella rubra</name>
    <name type="common">Chinese bayberry</name>
    <dbReference type="NCBI Taxonomy" id="262757"/>
    <lineage>
        <taxon>Eukaryota</taxon>
        <taxon>Viridiplantae</taxon>
        <taxon>Streptophyta</taxon>
        <taxon>Embryophyta</taxon>
        <taxon>Tracheophyta</taxon>
        <taxon>Spermatophyta</taxon>
        <taxon>Magnoliopsida</taxon>
        <taxon>eudicotyledons</taxon>
        <taxon>Gunneridae</taxon>
        <taxon>Pentapetalae</taxon>
        <taxon>rosids</taxon>
        <taxon>fabids</taxon>
        <taxon>Fagales</taxon>
        <taxon>Myricaceae</taxon>
        <taxon>Morella</taxon>
    </lineage>
</organism>
<accession>A0A6A1VX17</accession>
<evidence type="ECO:0000313" key="4">
    <source>
        <dbReference type="Proteomes" id="UP000516437"/>
    </source>
</evidence>
<evidence type="ECO:0000256" key="1">
    <source>
        <dbReference type="PROSITE-ProRule" id="PRU00175"/>
    </source>
</evidence>
<sequence>MREALGEVNFCFDGDEGMNLKKKERIDGDNGVLGSSVLFGLVAERRWENGQKRKKIFGYFPLACCLLPFNELVDVGKEADKIFIPCGHDFCLKCFQKWIGQGKRTCANCRNKIQANMTSQPPINSALVMANQLVLEEKEEKIAPGTLLIELSSGDGPSDGKE</sequence>
<name>A0A6A1VX17_9ROSI</name>
<proteinExistence type="predicted"/>
<comment type="caution">
    <text evidence="3">The sequence shown here is derived from an EMBL/GenBank/DDBJ whole genome shotgun (WGS) entry which is preliminary data.</text>
</comment>
<dbReference type="GO" id="GO:0008270">
    <property type="term" value="F:zinc ion binding"/>
    <property type="evidence" value="ECO:0007669"/>
    <property type="project" value="UniProtKB-KW"/>
</dbReference>
<dbReference type="GO" id="GO:0061630">
    <property type="term" value="F:ubiquitin protein ligase activity"/>
    <property type="evidence" value="ECO:0007669"/>
    <property type="project" value="TreeGrafter"/>
</dbReference>
<dbReference type="GO" id="GO:0016567">
    <property type="term" value="P:protein ubiquitination"/>
    <property type="evidence" value="ECO:0007669"/>
    <property type="project" value="TreeGrafter"/>
</dbReference>
<dbReference type="Proteomes" id="UP000516437">
    <property type="component" value="Chromosome 4"/>
</dbReference>
<keyword evidence="1" id="KW-0863">Zinc-finger</keyword>
<dbReference type="InterPro" id="IPR001841">
    <property type="entry name" value="Znf_RING"/>
</dbReference>
<dbReference type="Gene3D" id="3.30.40.10">
    <property type="entry name" value="Zinc/RING finger domain, C3HC4 (zinc finger)"/>
    <property type="match status" value="1"/>
</dbReference>
<keyword evidence="1" id="KW-0479">Metal-binding</keyword>
<dbReference type="PANTHER" id="PTHR14140:SF27">
    <property type="entry name" value="OS04G0289800 PROTEIN"/>
    <property type="match status" value="1"/>
</dbReference>
<dbReference type="GO" id="GO:0044027">
    <property type="term" value="P:negative regulation of gene expression via chromosomal CpG island methylation"/>
    <property type="evidence" value="ECO:0007669"/>
    <property type="project" value="TreeGrafter"/>
</dbReference>
<dbReference type="InterPro" id="IPR013083">
    <property type="entry name" value="Znf_RING/FYVE/PHD"/>
</dbReference>
<dbReference type="OrthoDB" id="1828136at2759"/>
<dbReference type="SUPFAM" id="SSF57850">
    <property type="entry name" value="RING/U-box"/>
    <property type="match status" value="1"/>
</dbReference>
<keyword evidence="4" id="KW-1185">Reference proteome</keyword>
<gene>
    <name evidence="3" type="ORF">CJ030_MR4G029195</name>
</gene>
<dbReference type="PROSITE" id="PS50089">
    <property type="entry name" value="ZF_RING_2"/>
    <property type="match status" value="1"/>
</dbReference>
<feature type="domain" description="RING-type" evidence="2">
    <location>
        <begin position="65"/>
        <end position="110"/>
    </location>
</feature>
<dbReference type="AlphaFoldDB" id="A0A6A1VX17"/>
<keyword evidence="1" id="KW-0862">Zinc</keyword>
<dbReference type="EMBL" id="RXIC02000022">
    <property type="protein sequence ID" value="KAB1216417.1"/>
    <property type="molecule type" value="Genomic_DNA"/>
</dbReference>
<evidence type="ECO:0000259" key="2">
    <source>
        <dbReference type="PROSITE" id="PS50089"/>
    </source>
</evidence>
<protein>
    <submittedName>
        <fullName evidence="3">E3 ubiquitin-protein ligase ORTHRUS 2</fullName>
    </submittedName>
</protein>
<dbReference type="InterPro" id="IPR045134">
    <property type="entry name" value="UHRF1/2-like"/>
</dbReference>